<protein>
    <recommendedName>
        <fullName evidence="3">Phosphoglycerate mutase</fullName>
    </recommendedName>
</protein>
<dbReference type="CDD" id="cd07067">
    <property type="entry name" value="HP_PGM_like"/>
    <property type="match status" value="1"/>
</dbReference>
<dbReference type="InterPro" id="IPR029033">
    <property type="entry name" value="His_PPase_superfam"/>
</dbReference>
<proteinExistence type="predicted"/>
<sequence>MSFADHHAAYKVSFCNVLMSAVFLIQVFPANCFVPVLHFSPSKQTTQTCTVASSSFARVKVKSDRLMNKLKMSLPNQQSGVSAGSDIAAKFDAINSNRRDISINIGLVDKAGDSPSSRMPWEKKVLFIRHGVTEMNEYLRSVPYGSKDFVDPGMRDTRLTVTGQEQAAELGKAMIEQVETWKENGEGLDLIVSSPLSRALDTAQLIFSGENLKCIPRRVNPLVRERMWLSSDVGTPTSQLRSAYPSWEFGDMEDVWWYTTEDDWQTKEWRSPGRYVCAGEPESVFRKRLTEFKNWLKTREEQRIVVVAHWGVIYALTGLSLRNCQAQEIKLSTLLEQDIFSTD</sequence>
<dbReference type="PANTHER" id="PTHR48100">
    <property type="entry name" value="BROAD-SPECIFICITY PHOSPHATASE YOR283W-RELATED"/>
    <property type="match status" value="1"/>
</dbReference>
<dbReference type="EMBL" id="HBKN01019024">
    <property type="protein sequence ID" value="CAE2299256.1"/>
    <property type="molecule type" value="Transcribed_RNA"/>
</dbReference>
<evidence type="ECO:0000313" key="2">
    <source>
        <dbReference type="EMBL" id="CAE2299256.1"/>
    </source>
</evidence>
<dbReference type="AlphaFoldDB" id="A0A7S4KMU2"/>
<dbReference type="Pfam" id="PF00300">
    <property type="entry name" value="His_Phos_1"/>
    <property type="match status" value="1"/>
</dbReference>
<keyword evidence="1" id="KW-1133">Transmembrane helix</keyword>
<dbReference type="PANTHER" id="PTHR48100:SF57">
    <property type="entry name" value="PHOSPHOGLYCERATE MUTASE"/>
    <property type="match status" value="1"/>
</dbReference>
<gene>
    <name evidence="2" type="ORF">GTHE00462_LOCUS15015</name>
</gene>
<feature type="transmembrane region" description="Helical" evidence="1">
    <location>
        <begin position="12"/>
        <end position="37"/>
    </location>
</feature>
<accession>A0A7S4KMU2</accession>
<keyword evidence="1" id="KW-0472">Membrane</keyword>
<evidence type="ECO:0008006" key="3">
    <source>
        <dbReference type="Google" id="ProtNLM"/>
    </source>
</evidence>
<dbReference type="GO" id="GO:0005737">
    <property type="term" value="C:cytoplasm"/>
    <property type="evidence" value="ECO:0007669"/>
    <property type="project" value="TreeGrafter"/>
</dbReference>
<evidence type="ECO:0000256" key="1">
    <source>
        <dbReference type="SAM" id="Phobius"/>
    </source>
</evidence>
<organism evidence="2">
    <name type="scientific">Guillardia theta</name>
    <name type="common">Cryptophyte</name>
    <name type="synonym">Cryptomonas phi</name>
    <dbReference type="NCBI Taxonomy" id="55529"/>
    <lineage>
        <taxon>Eukaryota</taxon>
        <taxon>Cryptophyceae</taxon>
        <taxon>Pyrenomonadales</taxon>
        <taxon>Geminigeraceae</taxon>
        <taxon>Guillardia</taxon>
    </lineage>
</organism>
<reference evidence="2" key="1">
    <citation type="submission" date="2021-01" db="EMBL/GenBank/DDBJ databases">
        <authorList>
            <person name="Corre E."/>
            <person name="Pelletier E."/>
            <person name="Niang G."/>
            <person name="Scheremetjew M."/>
            <person name="Finn R."/>
            <person name="Kale V."/>
            <person name="Holt S."/>
            <person name="Cochrane G."/>
            <person name="Meng A."/>
            <person name="Brown T."/>
            <person name="Cohen L."/>
        </authorList>
    </citation>
    <scope>NUCLEOTIDE SEQUENCE</scope>
    <source>
        <strain evidence="2">CCMP 2712</strain>
    </source>
</reference>
<dbReference type="Gene3D" id="3.40.50.1240">
    <property type="entry name" value="Phosphoglycerate mutase-like"/>
    <property type="match status" value="1"/>
</dbReference>
<dbReference type="GO" id="GO:0016791">
    <property type="term" value="F:phosphatase activity"/>
    <property type="evidence" value="ECO:0007669"/>
    <property type="project" value="TreeGrafter"/>
</dbReference>
<dbReference type="InterPro" id="IPR013078">
    <property type="entry name" value="His_Pase_superF_clade-1"/>
</dbReference>
<keyword evidence="1" id="KW-0812">Transmembrane</keyword>
<dbReference type="SUPFAM" id="SSF53254">
    <property type="entry name" value="Phosphoglycerate mutase-like"/>
    <property type="match status" value="1"/>
</dbReference>
<dbReference type="InterPro" id="IPR050275">
    <property type="entry name" value="PGM_Phosphatase"/>
</dbReference>
<dbReference type="SMART" id="SM00855">
    <property type="entry name" value="PGAM"/>
    <property type="match status" value="1"/>
</dbReference>
<name>A0A7S4KMU2_GUITH</name>